<feature type="domain" description="Glycosyltransferase 2-like" evidence="1">
    <location>
        <begin position="7"/>
        <end position="128"/>
    </location>
</feature>
<dbReference type="Pfam" id="PF00535">
    <property type="entry name" value="Glycos_transf_2"/>
    <property type="match status" value="1"/>
</dbReference>
<dbReference type="PANTHER" id="PTHR22916">
    <property type="entry name" value="GLYCOSYLTRANSFERASE"/>
    <property type="match status" value="1"/>
</dbReference>
<evidence type="ECO:0000313" key="2">
    <source>
        <dbReference type="EMBL" id="MBC5645490.1"/>
    </source>
</evidence>
<keyword evidence="3" id="KW-1185">Reference proteome</keyword>
<gene>
    <name evidence="2" type="ORF">H8S77_21630</name>
</gene>
<name>A0ABR7E6W9_9BACT</name>
<dbReference type="Proteomes" id="UP000644010">
    <property type="component" value="Unassembled WGS sequence"/>
</dbReference>
<evidence type="ECO:0000259" key="1">
    <source>
        <dbReference type="Pfam" id="PF00535"/>
    </source>
</evidence>
<comment type="caution">
    <text evidence="2">The sequence shown here is derived from an EMBL/GenBank/DDBJ whole genome shotgun (WGS) entry which is preliminary data.</text>
</comment>
<dbReference type="InterPro" id="IPR001173">
    <property type="entry name" value="Glyco_trans_2-like"/>
</dbReference>
<evidence type="ECO:0000313" key="3">
    <source>
        <dbReference type="Proteomes" id="UP000644010"/>
    </source>
</evidence>
<protein>
    <submittedName>
        <fullName evidence="2">Glycosyltransferase family 2 protein</fullName>
    </submittedName>
</protein>
<dbReference type="RefSeq" id="WP_186961145.1">
    <property type="nucleotide sequence ID" value="NZ_JACOOI010000031.1"/>
</dbReference>
<proteinExistence type="predicted"/>
<dbReference type="SUPFAM" id="SSF53448">
    <property type="entry name" value="Nucleotide-diphospho-sugar transferases"/>
    <property type="match status" value="1"/>
</dbReference>
<sequence>MKPIKFSIITPVYNRVDCIERCVECVRMQTYCDWEHIIVDDGSTDGTDLLLEKMSRGDSRLKYVRQSKNGGPNSARNKALDIATGSYVLFCDSDDCLAKEALQNIIDVMTKFVGFSYYLFSVDDRLTYYESNPLLMRGQAILSYSMWITGKVTGDFVHVVSRSLWDDIRFNEKYRIYEELTFLNLYKRSKEQFFCNEIIINRDRSRQDSVTNETSLYKKNSIQYSMEVQKKILEEHYDAYIESGVFEMLACKIRKLYFYMLMCRTYDELSYWENKIKVTGRSIPYYLVFIKAVRGGGGLSVGVKIFSYIKYLCKKIRRN</sequence>
<dbReference type="CDD" id="cd00761">
    <property type="entry name" value="Glyco_tranf_GTA_type"/>
    <property type="match status" value="1"/>
</dbReference>
<dbReference type="InterPro" id="IPR029044">
    <property type="entry name" value="Nucleotide-diphossugar_trans"/>
</dbReference>
<organism evidence="2 3">
    <name type="scientific">Parabacteroides segnis</name>
    <dbReference type="NCBI Taxonomy" id="2763058"/>
    <lineage>
        <taxon>Bacteria</taxon>
        <taxon>Pseudomonadati</taxon>
        <taxon>Bacteroidota</taxon>
        <taxon>Bacteroidia</taxon>
        <taxon>Bacteroidales</taxon>
        <taxon>Tannerellaceae</taxon>
        <taxon>Parabacteroides</taxon>
    </lineage>
</organism>
<dbReference type="Gene3D" id="3.90.550.10">
    <property type="entry name" value="Spore Coat Polysaccharide Biosynthesis Protein SpsA, Chain A"/>
    <property type="match status" value="1"/>
</dbReference>
<accession>A0ABR7E6W9</accession>
<dbReference type="EMBL" id="JACOOI010000031">
    <property type="protein sequence ID" value="MBC5645490.1"/>
    <property type="molecule type" value="Genomic_DNA"/>
</dbReference>
<reference evidence="2 3" key="1">
    <citation type="submission" date="2020-08" db="EMBL/GenBank/DDBJ databases">
        <title>Genome public.</title>
        <authorList>
            <person name="Liu C."/>
            <person name="Sun Q."/>
        </authorList>
    </citation>
    <scope>NUCLEOTIDE SEQUENCE [LARGE SCALE GENOMIC DNA]</scope>
    <source>
        <strain evidence="2 3">BX2</strain>
    </source>
</reference>